<evidence type="ECO:0000313" key="3">
    <source>
        <dbReference type="Proteomes" id="UP001214530"/>
    </source>
</evidence>
<dbReference type="AlphaFoldDB" id="A0AAJ6B8Z3"/>
<dbReference type="Proteomes" id="UP001214530">
    <property type="component" value="Chromosome"/>
</dbReference>
<dbReference type="EMBL" id="CP119313">
    <property type="protein sequence ID" value="WEK21379.1"/>
    <property type="molecule type" value="Genomic_DNA"/>
</dbReference>
<accession>A0AAJ6B8Z3</accession>
<feature type="chain" id="PRO_5042480129" evidence="1">
    <location>
        <begin position="26"/>
        <end position="650"/>
    </location>
</feature>
<proteinExistence type="predicted"/>
<reference evidence="2" key="1">
    <citation type="submission" date="2023-03" db="EMBL/GenBank/DDBJ databases">
        <title>Andean soil-derived lignocellulolytic bacterial consortium as a source of novel taxa and putative plastic-active enzymes.</title>
        <authorList>
            <person name="Diaz-Garcia L."/>
            <person name="Chuvochina M."/>
            <person name="Feuerriegel G."/>
            <person name="Bunk B."/>
            <person name="Sproer C."/>
            <person name="Streit W.R."/>
            <person name="Rodriguez L.M."/>
            <person name="Overmann J."/>
            <person name="Jimenez D.J."/>
        </authorList>
    </citation>
    <scope>NUCLEOTIDE SEQUENCE</scope>
    <source>
        <strain evidence="2">MAG 3858</strain>
    </source>
</reference>
<sequence length="650" mass="74495">MNHISRPIGGFLALLLFVSTGTVTAQSVDKAASYKIASVDSKRWMESRYKDDVKIEIDRIIDAGFNTVSLGTFKFMPMYFVDYTGTKYQDAQDIPLEKVRQNVSVLRANMQYAKKKGIKWMISRSYSHYIPYKFWKGRVNTFNPEGIYTRYLENAHQNDLWQAALAGKGDVIGHQQWTNPVYKDFFISSTIQMMKALPELDGFLNAYAEAAWTLNEDKLKENQWKTWKDCINYPATDENFVDYVNNLHHILQDVRGKKFFLGIRDWYVDAKVLAKLDFPLNECAIVVKYGGFDQPVANYAPWADSLKAKGVQVIHDMLVFDAEHPHPLYWYDHAFITKLIQNIYQSGFAGIQYQDFQIKGDDEPNNPIRLLTQQTVGTALKGERFERSNALIFLKKYYGNGADALLKSMELVTKAQIENIKLKPAWFWQGDGLTPGGLGTERYWMFMDNPDAPKGMSFIRQDMVGVKEYTDALIAGKAELSAAMIRWKKNNRKTPYEAMAQMEQDAKLAVSAALEGQKQAPKNAPHLQEIIASAVIHQQLVNRDNAFLKSALAFYISGGQFDGKYNTNQNLLNTGIDEKSECKVQLEKEMYYDLLIRELCFKYMPRRRAVRGSKPYDFTRRIASIIGQPIADTETVDRKELNRLITMIAQ</sequence>
<keyword evidence="1" id="KW-0732">Signal</keyword>
<evidence type="ECO:0000313" key="2">
    <source>
        <dbReference type="EMBL" id="WEK21379.1"/>
    </source>
</evidence>
<feature type="signal peptide" evidence="1">
    <location>
        <begin position="1"/>
        <end position="25"/>
    </location>
</feature>
<organism evidence="2 3">
    <name type="scientific">Candidatus Pedobacter colombiensis</name>
    <dbReference type="NCBI Taxonomy" id="3121371"/>
    <lineage>
        <taxon>Bacteria</taxon>
        <taxon>Pseudomonadati</taxon>
        <taxon>Bacteroidota</taxon>
        <taxon>Sphingobacteriia</taxon>
        <taxon>Sphingobacteriales</taxon>
        <taxon>Sphingobacteriaceae</taxon>
        <taxon>Pedobacter</taxon>
    </lineage>
</organism>
<name>A0AAJ6B8Z3_9SPHI</name>
<evidence type="ECO:0000256" key="1">
    <source>
        <dbReference type="SAM" id="SignalP"/>
    </source>
</evidence>
<gene>
    <name evidence="2" type="ORF">P0Y49_09520</name>
</gene>
<protein>
    <submittedName>
        <fullName evidence="2">Uncharacterized protein</fullName>
    </submittedName>
</protein>